<feature type="domain" description="Cytochrome b5 heme-binding" evidence="9">
    <location>
        <begin position="1"/>
        <end position="78"/>
    </location>
</feature>
<feature type="transmembrane region" description="Helical" evidence="8">
    <location>
        <begin position="113"/>
        <end position="134"/>
    </location>
</feature>
<dbReference type="SUPFAM" id="SSF55856">
    <property type="entry name" value="Cytochrome b5-like heme/steroid binding domain"/>
    <property type="match status" value="1"/>
</dbReference>
<evidence type="ECO:0000313" key="12">
    <source>
        <dbReference type="Proteomes" id="UP000014760"/>
    </source>
</evidence>
<dbReference type="AlphaFoldDB" id="R7V5K6"/>
<dbReference type="Gene3D" id="3.10.120.10">
    <property type="entry name" value="Cytochrome b5-like heme/steroid binding domain"/>
    <property type="match status" value="1"/>
</dbReference>
<gene>
    <name evidence="10" type="ORF">CAPTEDRAFT_121275</name>
</gene>
<name>R7V5K6_CAPTE</name>
<evidence type="ECO:0000256" key="4">
    <source>
        <dbReference type="ARBA" id="ARBA00022989"/>
    </source>
</evidence>
<dbReference type="Pfam" id="PF00487">
    <property type="entry name" value="FA_desaturase"/>
    <property type="match status" value="1"/>
</dbReference>
<feature type="transmembrane region" description="Helical" evidence="8">
    <location>
        <begin position="141"/>
        <end position="158"/>
    </location>
</feature>
<dbReference type="Pfam" id="PF00173">
    <property type="entry name" value="Cyt-b5"/>
    <property type="match status" value="1"/>
</dbReference>
<reference evidence="12" key="1">
    <citation type="submission" date="2012-12" db="EMBL/GenBank/DDBJ databases">
        <authorList>
            <person name="Hellsten U."/>
            <person name="Grimwood J."/>
            <person name="Chapman J.A."/>
            <person name="Shapiro H."/>
            <person name="Aerts A."/>
            <person name="Otillar R.P."/>
            <person name="Terry A.Y."/>
            <person name="Boore J.L."/>
            <person name="Simakov O."/>
            <person name="Marletaz F."/>
            <person name="Cho S.-J."/>
            <person name="Edsinger-Gonzales E."/>
            <person name="Havlak P."/>
            <person name="Kuo D.-H."/>
            <person name="Larsson T."/>
            <person name="Lv J."/>
            <person name="Arendt D."/>
            <person name="Savage R."/>
            <person name="Osoegawa K."/>
            <person name="de Jong P."/>
            <person name="Lindberg D.R."/>
            <person name="Seaver E.C."/>
            <person name="Weisblat D.A."/>
            <person name="Putnam N.H."/>
            <person name="Grigoriev I.V."/>
            <person name="Rokhsar D.S."/>
        </authorList>
    </citation>
    <scope>NUCLEOTIDE SEQUENCE</scope>
    <source>
        <strain evidence="12">I ESC-2004</strain>
    </source>
</reference>
<evidence type="ECO:0000256" key="7">
    <source>
        <dbReference type="ARBA" id="ARBA00023136"/>
    </source>
</evidence>
<dbReference type="InterPro" id="IPR012171">
    <property type="entry name" value="Fatty_acid_desaturase"/>
</dbReference>
<dbReference type="PANTHER" id="PTHR19353">
    <property type="entry name" value="FATTY ACID DESATURASE 2"/>
    <property type="match status" value="1"/>
</dbReference>
<evidence type="ECO:0000256" key="1">
    <source>
        <dbReference type="ARBA" id="ARBA00004141"/>
    </source>
</evidence>
<dbReference type="EMBL" id="AMQN01004947">
    <property type="status" value="NOT_ANNOTATED_CDS"/>
    <property type="molecule type" value="Genomic_DNA"/>
</dbReference>
<organism evidence="10">
    <name type="scientific">Capitella teleta</name>
    <name type="common">Polychaete worm</name>
    <dbReference type="NCBI Taxonomy" id="283909"/>
    <lineage>
        <taxon>Eukaryota</taxon>
        <taxon>Metazoa</taxon>
        <taxon>Spiralia</taxon>
        <taxon>Lophotrochozoa</taxon>
        <taxon>Annelida</taxon>
        <taxon>Polychaeta</taxon>
        <taxon>Sedentaria</taxon>
        <taxon>Scolecida</taxon>
        <taxon>Capitellidae</taxon>
        <taxon>Capitella</taxon>
    </lineage>
</organism>
<accession>R7V5K6</accession>
<dbReference type="GO" id="GO:0016717">
    <property type="term" value="F:oxidoreductase activity, acting on paired donors, with oxidation of a pair of donors resulting in the reduction of molecular oxygen to two molecules of water"/>
    <property type="evidence" value="ECO:0007669"/>
    <property type="project" value="TreeGrafter"/>
</dbReference>
<dbReference type="FunCoup" id="R7V5K6">
    <property type="interactions" value="559"/>
</dbReference>
<evidence type="ECO:0000256" key="6">
    <source>
        <dbReference type="ARBA" id="ARBA00023098"/>
    </source>
</evidence>
<sequence>MPEYSWDEIQRHNLRTDRWIVVDDIVYDVTRFAKKHPGGEKIVSNWSGQNASEAWYAFHPDKKKVSKYMKTLVVGRVKVDDSRGSGGSGIVRYDDFHKLRKAAEDAGYFKPSAIFYVLHLAHIIGFELLGWWILYQYGTGWIPYIIAGLCIGTAQMQAGWNQHDYGHLSVFPNTRWNHWMHIFIINIFKGASSDWWNHRHHNHHSKPNIINSDPDIKLDLVFLVGKVLPVEWGERKKGKMPYNWQQVYFSFLLPPLLLPLYFNWEIPYYLYKKKQYNEMIWTGLFFVRWQFMFQPIVGFWGVFTLFLFARFIESIWFVWATQMSHLPMQVDYDHHDDWVTSQLKATCNVESSAFNDWWSGHLNFQIEHHLFPTMPRHNLHKVAPLVKSLCEKHGLSYQVKPLLTAFKDILGSLKDSGELWYDAYSK</sequence>
<dbReference type="HOGENOM" id="CLU_016265_0_1_1"/>
<dbReference type="GO" id="GO:0016020">
    <property type="term" value="C:membrane"/>
    <property type="evidence" value="ECO:0007669"/>
    <property type="project" value="UniProtKB-SubCell"/>
</dbReference>
<dbReference type="PANTHER" id="PTHR19353:SF88">
    <property type="entry name" value="DELTA(5) FATTY ACID DESATURASE FAT-4"/>
    <property type="match status" value="1"/>
</dbReference>
<keyword evidence="6" id="KW-0443">Lipid metabolism</keyword>
<keyword evidence="4 8" id="KW-1133">Transmembrane helix</keyword>
<dbReference type="PROSITE" id="PS50255">
    <property type="entry name" value="CYTOCHROME_B5_2"/>
    <property type="match status" value="1"/>
</dbReference>
<keyword evidence="7 8" id="KW-0472">Membrane</keyword>
<feature type="transmembrane region" description="Helical" evidence="8">
    <location>
        <begin position="291"/>
        <end position="319"/>
    </location>
</feature>
<comment type="subcellular location">
    <subcellularLocation>
        <location evidence="1">Membrane</location>
        <topology evidence="1">Multi-pass membrane protein</topology>
    </subcellularLocation>
</comment>
<evidence type="ECO:0000313" key="11">
    <source>
        <dbReference type="EnsemblMetazoa" id="CapteP121275"/>
    </source>
</evidence>
<dbReference type="SMART" id="SM01117">
    <property type="entry name" value="Cyt-b5"/>
    <property type="match status" value="1"/>
</dbReference>
<evidence type="ECO:0000313" key="10">
    <source>
        <dbReference type="EMBL" id="ELU14138.1"/>
    </source>
</evidence>
<dbReference type="STRING" id="283909.R7V5K6"/>
<dbReference type="CDD" id="cd03506">
    <property type="entry name" value="Delta6-FADS-like"/>
    <property type="match status" value="1"/>
</dbReference>
<dbReference type="EnsemblMetazoa" id="CapteT121275">
    <property type="protein sequence ID" value="CapteP121275"/>
    <property type="gene ID" value="CapteG121275"/>
</dbReference>
<keyword evidence="5" id="KW-0560">Oxidoreductase</keyword>
<dbReference type="PIRSF" id="PIRSF015921">
    <property type="entry name" value="FA_sphinglp_des"/>
    <property type="match status" value="1"/>
</dbReference>
<dbReference type="Proteomes" id="UP000014760">
    <property type="component" value="Unassembled WGS sequence"/>
</dbReference>
<protein>
    <recommendedName>
        <fullName evidence="9">Cytochrome b5 heme-binding domain-containing protein</fullName>
    </recommendedName>
</protein>
<proteinExistence type="inferred from homology"/>
<evidence type="ECO:0000259" key="9">
    <source>
        <dbReference type="PROSITE" id="PS50255"/>
    </source>
</evidence>
<feature type="transmembrane region" description="Helical" evidence="8">
    <location>
        <begin position="247"/>
        <end position="271"/>
    </location>
</feature>
<evidence type="ECO:0000256" key="8">
    <source>
        <dbReference type="SAM" id="Phobius"/>
    </source>
</evidence>
<reference evidence="10 12" key="2">
    <citation type="journal article" date="2013" name="Nature">
        <title>Insights into bilaterian evolution from three spiralian genomes.</title>
        <authorList>
            <person name="Simakov O."/>
            <person name="Marletaz F."/>
            <person name="Cho S.J."/>
            <person name="Edsinger-Gonzales E."/>
            <person name="Havlak P."/>
            <person name="Hellsten U."/>
            <person name="Kuo D.H."/>
            <person name="Larsson T."/>
            <person name="Lv J."/>
            <person name="Arendt D."/>
            <person name="Savage R."/>
            <person name="Osoegawa K."/>
            <person name="de Jong P."/>
            <person name="Grimwood J."/>
            <person name="Chapman J.A."/>
            <person name="Shapiro H."/>
            <person name="Aerts A."/>
            <person name="Otillar R.P."/>
            <person name="Terry A.Y."/>
            <person name="Boore J.L."/>
            <person name="Grigoriev I.V."/>
            <person name="Lindberg D.R."/>
            <person name="Seaver E.C."/>
            <person name="Weisblat D.A."/>
            <person name="Putnam N.H."/>
            <person name="Rokhsar D.S."/>
        </authorList>
    </citation>
    <scope>NUCLEOTIDE SEQUENCE</scope>
    <source>
        <strain evidence="10 12">I ESC-2004</strain>
    </source>
</reference>
<evidence type="ECO:0000256" key="2">
    <source>
        <dbReference type="ARBA" id="ARBA00009295"/>
    </source>
</evidence>
<dbReference type="OMA" id="CGWWMHE"/>
<dbReference type="InterPro" id="IPR001199">
    <property type="entry name" value="Cyt_B5-like_heme/steroid-bd"/>
</dbReference>
<comment type="similarity">
    <text evidence="2">Belongs to the fatty acid desaturase type 1 family.</text>
</comment>
<evidence type="ECO:0000256" key="3">
    <source>
        <dbReference type="ARBA" id="ARBA00022692"/>
    </source>
</evidence>
<dbReference type="InterPro" id="IPR036400">
    <property type="entry name" value="Cyt_B5-like_heme/steroid_sf"/>
</dbReference>
<dbReference type="EMBL" id="KB294746">
    <property type="protein sequence ID" value="ELU14138.1"/>
    <property type="molecule type" value="Genomic_DNA"/>
</dbReference>
<reference evidence="11" key="3">
    <citation type="submission" date="2015-06" db="UniProtKB">
        <authorList>
            <consortium name="EnsemblMetazoa"/>
        </authorList>
    </citation>
    <scope>IDENTIFICATION</scope>
</reference>
<dbReference type="InterPro" id="IPR005804">
    <property type="entry name" value="FA_desaturase_dom"/>
</dbReference>
<dbReference type="OrthoDB" id="260091at2759"/>
<keyword evidence="12" id="KW-1185">Reference proteome</keyword>
<evidence type="ECO:0000256" key="5">
    <source>
        <dbReference type="ARBA" id="ARBA00023002"/>
    </source>
</evidence>
<keyword evidence="3 8" id="KW-0812">Transmembrane</keyword>
<dbReference type="GO" id="GO:0006629">
    <property type="term" value="P:lipid metabolic process"/>
    <property type="evidence" value="ECO:0007669"/>
    <property type="project" value="UniProtKB-KW"/>
</dbReference>